<dbReference type="Pfam" id="PF00248">
    <property type="entry name" value="Aldo_ket_red"/>
    <property type="match status" value="1"/>
</dbReference>
<dbReference type="Gene3D" id="3.20.20.100">
    <property type="entry name" value="NADP-dependent oxidoreductase domain"/>
    <property type="match status" value="1"/>
</dbReference>
<dbReference type="SUPFAM" id="SSF48371">
    <property type="entry name" value="ARM repeat"/>
    <property type="match status" value="2"/>
</dbReference>
<dbReference type="PANTHER" id="PTHR43312:SF1">
    <property type="entry name" value="NADP-DEPENDENT OXIDOREDUCTASE DOMAIN-CONTAINING PROTEIN"/>
    <property type="match status" value="1"/>
</dbReference>
<keyword evidence="3" id="KW-1185">Reference proteome</keyword>
<dbReference type="InterPro" id="IPR011989">
    <property type="entry name" value="ARM-like"/>
</dbReference>
<dbReference type="InterPro" id="IPR053135">
    <property type="entry name" value="AKR2_Oxidoreductase"/>
</dbReference>
<proteinExistence type="predicted"/>
<dbReference type="Gene3D" id="1.25.10.10">
    <property type="entry name" value="Leucine-rich Repeat Variant"/>
    <property type="match status" value="2"/>
</dbReference>
<feature type="domain" description="NADP-dependent oxidoreductase" evidence="1">
    <location>
        <begin position="573"/>
        <end position="729"/>
    </location>
</feature>
<dbReference type="Proteomes" id="UP001379533">
    <property type="component" value="Chromosome"/>
</dbReference>
<evidence type="ECO:0000313" key="3">
    <source>
        <dbReference type="Proteomes" id="UP001379533"/>
    </source>
</evidence>
<dbReference type="InterPro" id="IPR016024">
    <property type="entry name" value="ARM-type_fold"/>
</dbReference>
<protein>
    <submittedName>
        <fullName evidence="2">Aldo/keto reductase</fullName>
    </submittedName>
</protein>
<dbReference type="InterPro" id="IPR023210">
    <property type="entry name" value="NADP_OxRdtase_dom"/>
</dbReference>
<reference evidence="2 3" key="1">
    <citation type="submission" date="2021-12" db="EMBL/GenBank/DDBJ databases">
        <title>Discovery of the Pendulisporaceae a myxobacterial family with distinct sporulation behavior and unique specialized metabolism.</title>
        <authorList>
            <person name="Garcia R."/>
            <person name="Popoff A."/>
            <person name="Bader C.D."/>
            <person name="Loehr J."/>
            <person name="Walesch S."/>
            <person name="Walt C."/>
            <person name="Boldt J."/>
            <person name="Bunk B."/>
            <person name="Haeckl F.J.F.P.J."/>
            <person name="Gunesch A.P."/>
            <person name="Birkelbach J."/>
            <person name="Nuebel U."/>
            <person name="Pietschmann T."/>
            <person name="Bach T."/>
            <person name="Mueller R."/>
        </authorList>
    </citation>
    <scope>NUCLEOTIDE SEQUENCE [LARGE SCALE GENOMIC DNA]</scope>
    <source>
        <strain evidence="2 3">MSr12523</strain>
    </source>
</reference>
<organism evidence="2 3">
    <name type="scientific">Pendulispora brunnea</name>
    <dbReference type="NCBI Taxonomy" id="2905690"/>
    <lineage>
        <taxon>Bacteria</taxon>
        <taxon>Pseudomonadati</taxon>
        <taxon>Myxococcota</taxon>
        <taxon>Myxococcia</taxon>
        <taxon>Myxococcales</taxon>
        <taxon>Sorangiineae</taxon>
        <taxon>Pendulisporaceae</taxon>
        <taxon>Pendulispora</taxon>
    </lineage>
</organism>
<evidence type="ECO:0000313" key="2">
    <source>
        <dbReference type="EMBL" id="WXA94448.1"/>
    </source>
</evidence>
<name>A0ABZ2KAR4_9BACT</name>
<gene>
    <name evidence="2" type="ORF">LZC95_49380</name>
</gene>
<accession>A0ABZ2KAR4</accession>
<dbReference type="SUPFAM" id="SSF51430">
    <property type="entry name" value="NAD(P)-linked oxidoreductase"/>
    <property type="match status" value="1"/>
</dbReference>
<dbReference type="PANTHER" id="PTHR43312">
    <property type="entry name" value="D-THREO-ALDOSE 1-DEHYDROGENASE"/>
    <property type="match status" value="1"/>
</dbReference>
<evidence type="ECO:0000259" key="1">
    <source>
        <dbReference type="Pfam" id="PF00248"/>
    </source>
</evidence>
<dbReference type="InterPro" id="IPR036812">
    <property type="entry name" value="NAD(P)_OxRdtase_dom_sf"/>
</dbReference>
<dbReference type="RefSeq" id="WP_394845054.1">
    <property type="nucleotide sequence ID" value="NZ_CP089982.1"/>
</dbReference>
<sequence>MSGSFEGRRTRRMRVARCDPADRADRFELRDAFVADDDAEVRAAALQRLDAAAARHLLPYVRDAAQDSSMRVREAAFVALARAEDTDSLHRAAYACRYDRGFRVRRMALLFAARTFGLDALPVLALASRDPFWRVRVAARRAAAMLDATIDTHDPCAPLPPVAIPGADDPDPAVVTARLRQQSGRVAPCDLLGALAHAHQALRRIAVTEISARGDEKTLYAVTRHLVDERIPYAPAAAEATLARSRVRGAAVAAQILECWDAEPAGPLAWALGTATMAPNWSILTELIAHEDVRVRRAAVLRVPEAAPSRSALLDAMASLLSDRDEWTRNRTAAWLARSASHEAKAILLRLEPTAQSTFVRSVLVELHAGARNIDIVRAFSNDQHGAIRAAAVSARVALGDLTSAERRTLELDPDPWMRRVVFTSESAAADPDAELRAQAARGLVAETTDRATVTLLRLARDVDHGVRSIATEALAERTESVRRLLDAGALQSSERIAAYTLLSLGHGMNAKIAETDTEALAHLALLDDVVRERPPCVASPARVERVQAPSAHTRTLGRTGIRVHPFGLSGAHGLDFVDFSRAYERGVNLYFWEPSHRELARFLRNRADAVVVAGTYHADADAIERDVVRALRTLKRDSLDVFLAFWTRSAARIEATGDVLRQLVKRGLVRAFGVSTHDRDLACRAAKEGFDVVMVRHSAAHRGAEANVFPHCASHGTGVLTFSNLCYGRMLHRSPVALSSPVTAPDCYRYSLAQPGVHACIAAPRRHSELMENLAVVDSPDLPENRRIELRAHGDHVYERSKAWSAETWAVAERPRPDARWEQRDSLSEWLDFSDSTSRDVC</sequence>
<dbReference type="EMBL" id="CP089982">
    <property type="protein sequence ID" value="WXA94448.1"/>
    <property type="molecule type" value="Genomic_DNA"/>
</dbReference>